<feature type="compositionally biased region" description="Polar residues" evidence="1">
    <location>
        <begin position="10"/>
        <end position="20"/>
    </location>
</feature>
<accession>A0A427AH25</accession>
<evidence type="ECO:0000313" key="2">
    <source>
        <dbReference type="EMBL" id="RRT75545.1"/>
    </source>
</evidence>
<evidence type="ECO:0000313" key="3">
    <source>
        <dbReference type="Proteomes" id="UP000287651"/>
    </source>
</evidence>
<protein>
    <submittedName>
        <fullName evidence="2">Uncharacterized protein</fullName>
    </submittedName>
</protein>
<gene>
    <name evidence="2" type="ORF">B296_00010460</name>
</gene>
<reference evidence="2 3" key="1">
    <citation type="journal article" date="2014" name="Agronomy (Basel)">
        <title>A Draft Genome Sequence for Ensete ventricosum, the Drought-Tolerant Tree Against Hunger.</title>
        <authorList>
            <person name="Harrison J."/>
            <person name="Moore K.A."/>
            <person name="Paszkiewicz K."/>
            <person name="Jones T."/>
            <person name="Grant M."/>
            <person name="Ambacheew D."/>
            <person name="Muzemil S."/>
            <person name="Studholme D.J."/>
        </authorList>
    </citation>
    <scope>NUCLEOTIDE SEQUENCE [LARGE SCALE GENOMIC DNA]</scope>
</reference>
<feature type="region of interest" description="Disordered" evidence="1">
    <location>
        <begin position="1"/>
        <end position="36"/>
    </location>
</feature>
<comment type="caution">
    <text evidence="2">The sequence shown here is derived from an EMBL/GenBank/DDBJ whole genome shotgun (WGS) entry which is preliminary data.</text>
</comment>
<proteinExistence type="predicted"/>
<name>A0A427AH25_ENSVE</name>
<sequence>MEIINHTKASHSQKLQQTEETQGEHTISPPIETPRSSDPLFFISLGGNVVTGDIRFPLLLLGIILTRTFVANQQYAPVLIIMVGRSSVHTAAYAKRTKKQ</sequence>
<dbReference type="AlphaFoldDB" id="A0A427AH25"/>
<organism evidence="2 3">
    <name type="scientific">Ensete ventricosum</name>
    <name type="common">Abyssinian banana</name>
    <name type="synonym">Musa ensete</name>
    <dbReference type="NCBI Taxonomy" id="4639"/>
    <lineage>
        <taxon>Eukaryota</taxon>
        <taxon>Viridiplantae</taxon>
        <taxon>Streptophyta</taxon>
        <taxon>Embryophyta</taxon>
        <taxon>Tracheophyta</taxon>
        <taxon>Spermatophyta</taxon>
        <taxon>Magnoliopsida</taxon>
        <taxon>Liliopsida</taxon>
        <taxon>Zingiberales</taxon>
        <taxon>Musaceae</taxon>
        <taxon>Ensete</taxon>
    </lineage>
</organism>
<evidence type="ECO:0000256" key="1">
    <source>
        <dbReference type="SAM" id="MobiDB-lite"/>
    </source>
</evidence>
<dbReference type="EMBL" id="AMZH03002451">
    <property type="protein sequence ID" value="RRT75545.1"/>
    <property type="molecule type" value="Genomic_DNA"/>
</dbReference>
<dbReference type="Proteomes" id="UP000287651">
    <property type="component" value="Unassembled WGS sequence"/>
</dbReference>